<dbReference type="CDD" id="cd00191">
    <property type="entry name" value="TY"/>
    <property type="match status" value="2"/>
</dbReference>
<dbReference type="GO" id="GO:0005615">
    <property type="term" value="C:extracellular space"/>
    <property type="evidence" value="ECO:0007669"/>
    <property type="project" value="TreeGrafter"/>
</dbReference>
<evidence type="ECO:0000256" key="1">
    <source>
        <dbReference type="ARBA" id="ARBA00004613"/>
    </source>
</evidence>
<accession>A0A3B4FBN9</accession>
<protein>
    <recommendedName>
        <fullName evidence="8">Thyroglobulin type-1 domain-containing protein</fullName>
    </recommendedName>
</protein>
<feature type="disulfide bond" evidence="7">
    <location>
        <begin position="113"/>
        <end position="120"/>
    </location>
</feature>
<dbReference type="GO" id="GO:0005604">
    <property type="term" value="C:basement membrane"/>
    <property type="evidence" value="ECO:0007669"/>
    <property type="project" value="TreeGrafter"/>
</dbReference>
<dbReference type="GeneTree" id="ENSGT00390000018436"/>
<dbReference type="GO" id="GO:0008201">
    <property type="term" value="F:heparin binding"/>
    <property type="evidence" value="ECO:0007669"/>
    <property type="project" value="TreeGrafter"/>
</dbReference>
<keyword evidence="4" id="KW-0677">Repeat</keyword>
<dbReference type="InterPro" id="IPR000716">
    <property type="entry name" value="Thyroglobulin_1"/>
</dbReference>
<keyword evidence="2" id="KW-0964">Secreted</keyword>
<dbReference type="PANTHER" id="PTHR12352:SF13">
    <property type="entry name" value="SPARC-RELATED MODULAR CALCIUM-BINDING PROTEIN 1"/>
    <property type="match status" value="1"/>
</dbReference>
<evidence type="ECO:0000256" key="4">
    <source>
        <dbReference type="ARBA" id="ARBA00022737"/>
    </source>
</evidence>
<organism evidence="9">
    <name type="scientific">Pundamilia nyererei</name>
    <dbReference type="NCBI Taxonomy" id="303518"/>
    <lineage>
        <taxon>Eukaryota</taxon>
        <taxon>Metazoa</taxon>
        <taxon>Chordata</taxon>
        <taxon>Craniata</taxon>
        <taxon>Vertebrata</taxon>
        <taxon>Euteleostomi</taxon>
        <taxon>Actinopterygii</taxon>
        <taxon>Neopterygii</taxon>
        <taxon>Teleostei</taxon>
        <taxon>Neoteleostei</taxon>
        <taxon>Acanthomorphata</taxon>
        <taxon>Ovalentaria</taxon>
        <taxon>Cichlomorphae</taxon>
        <taxon>Cichliformes</taxon>
        <taxon>Cichlidae</taxon>
        <taxon>African cichlids</taxon>
        <taxon>Pseudocrenilabrinae</taxon>
        <taxon>Haplochromini</taxon>
        <taxon>Pundamilia</taxon>
    </lineage>
</organism>
<dbReference type="SUPFAM" id="SSF57610">
    <property type="entry name" value="Thyroglobulin type-1 domain"/>
    <property type="match status" value="2"/>
</dbReference>
<evidence type="ECO:0000313" key="9">
    <source>
        <dbReference type="Ensembl" id="ENSPNYP00000007980.1"/>
    </source>
</evidence>
<evidence type="ECO:0000259" key="8">
    <source>
        <dbReference type="PROSITE" id="PS51162"/>
    </source>
</evidence>
<dbReference type="InterPro" id="IPR036857">
    <property type="entry name" value="Thyroglobulin_1_sf"/>
</dbReference>
<dbReference type="GO" id="GO:0050840">
    <property type="term" value="F:extracellular matrix binding"/>
    <property type="evidence" value="ECO:0007669"/>
    <property type="project" value="TreeGrafter"/>
</dbReference>
<dbReference type="PROSITE" id="PS00484">
    <property type="entry name" value="THYROGLOBULIN_1_1"/>
    <property type="match status" value="1"/>
</dbReference>
<dbReference type="SMART" id="SM00211">
    <property type="entry name" value="TY"/>
    <property type="match status" value="2"/>
</dbReference>
<feature type="domain" description="Thyroglobulin type-1" evidence="8">
    <location>
        <begin position="13"/>
        <end position="83"/>
    </location>
</feature>
<dbReference type="Ensembl" id="ENSPNYT00000008177.1">
    <property type="protein sequence ID" value="ENSPNYP00000007980.1"/>
    <property type="gene ID" value="ENSPNYG00000006113.1"/>
</dbReference>
<proteinExistence type="predicted"/>
<keyword evidence="5 7" id="KW-1015">Disulfide bond</keyword>
<dbReference type="GO" id="GO:0030198">
    <property type="term" value="P:extracellular matrix organization"/>
    <property type="evidence" value="ECO:0007669"/>
    <property type="project" value="TreeGrafter"/>
</dbReference>
<evidence type="ECO:0000256" key="3">
    <source>
        <dbReference type="ARBA" id="ARBA00022729"/>
    </source>
</evidence>
<feature type="disulfide bond" evidence="7">
    <location>
        <begin position="63"/>
        <end position="83"/>
    </location>
</feature>
<evidence type="ECO:0000256" key="2">
    <source>
        <dbReference type="ARBA" id="ARBA00022525"/>
    </source>
</evidence>
<feature type="domain" description="Thyroglobulin type-1" evidence="8">
    <location>
        <begin position="85"/>
        <end position="145"/>
    </location>
</feature>
<keyword evidence="3" id="KW-0732">Signal</keyword>
<dbReference type="Gene3D" id="4.10.800.10">
    <property type="entry name" value="Thyroglobulin type-1"/>
    <property type="match status" value="2"/>
</dbReference>
<evidence type="ECO:0000256" key="7">
    <source>
        <dbReference type="PROSITE-ProRule" id="PRU00500"/>
    </source>
</evidence>
<feature type="disulfide bond" evidence="7">
    <location>
        <begin position="54"/>
        <end position="61"/>
    </location>
</feature>
<comment type="subcellular location">
    <subcellularLocation>
        <location evidence="1">Secreted</location>
    </subcellularLocation>
</comment>
<dbReference type="AlphaFoldDB" id="A0A3B4FBN9"/>
<dbReference type="FunFam" id="4.10.800.10:FF:000004">
    <property type="entry name" value="SPARC-related modular calcium-binding protein 1"/>
    <property type="match status" value="1"/>
</dbReference>
<dbReference type="PANTHER" id="PTHR12352">
    <property type="entry name" value="SECRETED MODULAR CALCIUM-BINDING PROTEIN"/>
    <property type="match status" value="1"/>
</dbReference>
<sequence>MWILISSVLDPLQTKCQLARAQGLEARARSRGSPAAAVFVPACGPEGHFMPIQCHNQTGYCWCSTPDGKPVSGTTALHVIPNCTGQLCFIQTREDERFIPECTADGRYSPVQCHTATGYCWCVRVDTGRPRPGTSARLDPSVSSCGAD</sequence>
<dbReference type="Pfam" id="PF00086">
    <property type="entry name" value="Thyroglobulin_1"/>
    <property type="match status" value="2"/>
</dbReference>
<keyword evidence="6" id="KW-0325">Glycoprotein</keyword>
<dbReference type="InterPro" id="IPR051950">
    <property type="entry name" value="Dev_reg/Prot_inhib"/>
</dbReference>
<name>A0A3B4FBN9_9CICH</name>
<comment type="caution">
    <text evidence="7">Lacks conserved residue(s) required for the propagation of feature annotation.</text>
</comment>
<evidence type="ECO:0000256" key="6">
    <source>
        <dbReference type="ARBA" id="ARBA00023180"/>
    </source>
</evidence>
<reference evidence="9" key="1">
    <citation type="submission" date="2023-09" db="UniProtKB">
        <authorList>
            <consortium name="Ensembl"/>
        </authorList>
    </citation>
    <scope>IDENTIFICATION</scope>
</reference>
<evidence type="ECO:0000256" key="5">
    <source>
        <dbReference type="ARBA" id="ARBA00023157"/>
    </source>
</evidence>
<dbReference type="PROSITE" id="PS51162">
    <property type="entry name" value="THYROGLOBULIN_1_2"/>
    <property type="match status" value="2"/>
</dbReference>